<gene>
    <name evidence="1" type="ORF">LCGC14_2586050</name>
</gene>
<organism evidence="1">
    <name type="scientific">marine sediment metagenome</name>
    <dbReference type="NCBI Taxonomy" id="412755"/>
    <lineage>
        <taxon>unclassified sequences</taxon>
        <taxon>metagenomes</taxon>
        <taxon>ecological metagenomes</taxon>
    </lineage>
</organism>
<sequence>MSVSKIGAIKKFFGLHDGDNASAFMKEIKALDTNERLELAQGSALNLG</sequence>
<protein>
    <submittedName>
        <fullName evidence="1">Uncharacterized protein</fullName>
    </submittedName>
</protein>
<accession>A0A0F9B0Z0</accession>
<dbReference type="EMBL" id="LAZR01043295">
    <property type="protein sequence ID" value="KKL07432.1"/>
    <property type="molecule type" value="Genomic_DNA"/>
</dbReference>
<reference evidence="1" key="1">
    <citation type="journal article" date="2015" name="Nature">
        <title>Complex archaea that bridge the gap between prokaryotes and eukaryotes.</title>
        <authorList>
            <person name="Spang A."/>
            <person name="Saw J.H."/>
            <person name="Jorgensen S.L."/>
            <person name="Zaremba-Niedzwiedzka K."/>
            <person name="Martijn J."/>
            <person name="Lind A.E."/>
            <person name="van Eijk R."/>
            <person name="Schleper C."/>
            <person name="Guy L."/>
            <person name="Ettema T.J."/>
        </authorList>
    </citation>
    <scope>NUCLEOTIDE SEQUENCE</scope>
</reference>
<comment type="caution">
    <text evidence="1">The sequence shown here is derived from an EMBL/GenBank/DDBJ whole genome shotgun (WGS) entry which is preliminary data.</text>
</comment>
<proteinExistence type="predicted"/>
<feature type="non-terminal residue" evidence="1">
    <location>
        <position position="48"/>
    </location>
</feature>
<evidence type="ECO:0000313" key="1">
    <source>
        <dbReference type="EMBL" id="KKL07432.1"/>
    </source>
</evidence>
<dbReference type="AlphaFoldDB" id="A0A0F9B0Z0"/>
<name>A0A0F9B0Z0_9ZZZZ</name>